<evidence type="ECO:0000313" key="10">
    <source>
        <dbReference type="EMBL" id="MDJ1129969.1"/>
    </source>
</evidence>
<feature type="compositionally biased region" description="Pro residues" evidence="7">
    <location>
        <begin position="1"/>
        <end position="17"/>
    </location>
</feature>
<gene>
    <name evidence="10" type="ORF">QJ043_07745</name>
</gene>
<keyword evidence="4 8" id="KW-1133">Transmembrane helix</keyword>
<evidence type="ECO:0000313" key="11">
    <source>
        <dbReference type="Proteomes" id="UP001431693"/>
    </source>
</evidence>
<evidence type="ECO:0000256" key="1">
    <source>
        <dbReference type="ARBA" id="ARBA00004651"/>
    </source>
</evidence>
<feature type="transmembrane region" description="Helical" evidence="8">
    <location>
        <begin position="237"/>
        <end position="255"/>
    </location>
</feature>
<feature type="transmembrane region" description="Helical" evidence="8">
    <location>
        <begin position="156"/>
        <end position="174"/>
    </location>
</feature>
<dbReference type="InterPro" id="IPR050539">
    <property type="entry name" value="ThrE_Dicarb/AminoAcid_Exp"/>
</dbReference>
<keyword evidence="5 8" id="KW-0472">Membrane</keyword>
<dbReference type="InterPro" id="IPR010619">
    <property type="entry name" value="ThrE-like_N"/>
</dbReference>
<evidence type="ECO:0000256" key="6">
    <source>
        <dbReference type="ARBA" id="ARBA00034125"/>
    </source>
</evidence>
<name>A0ABT6ZME4_9ACTN</name>
<evidence type="ECO:0000256" key="5">
    <source>
        <dbReference type="ARBA" id="ARBA00023136"/>
    </source>
</evidence>
<protein>
    <submittedName>
        <fullName evidence="10">Threonine/serine exporter family protein</fullName>
    </submittedName>
</protein>
<evidence type="ECO:0000256" key="3">
    <source>
        <dbReference type="ARBA" id="ARBA00022692"/>
    </source>
</evidence>
<feature type="transmembrane region" description="Helical" evidence="8">
    <location>
        <begin position="267"/>
        <end position="289"/>
    </location>
</feature>
<keyword evidence="3 8" id="KW-0812">Transmembrane</keyword>
<dbReference type="Proteomes" id="UP001431693">
    <property type="component" value="Unassembled WGS sequence"/>
</dbReference>
<feature type="region of interest" description="Disordered" evidence="7">
    <location>
        <begin position="1"/>
        <end position="20"/>
    </location>
</feature>
<dbReference type="RefSeq" id="WP_283713093.1">
    <property type="nucleotide sequence ID" value="NZ_JASJEW010000002.1"/>
</dbReference>
<evidence type="ECO:0000256" key="2">
    <source>
        <dbReference type="ARBA" id="ARBA00022475"/>
    </source>
</evidence>
<dbReference type="EMBL" id="JASJEX010000003">
    <property type="protein sequence ID" value="MDJ1129969.1"/>
    <property type="molecule type" value="Genomic_DNA"/>
</dbReference>
<dbReference type="Pfam" id="PF06738">
    <property type="entry name" value="ThrE"/>
    <property type="match status" value="1"/>
</dbReference>
<comment type="caution">
    <text evidence="10">The sequence shown here is derived from an EMBL/GenBank/DDBJ whole genome shotgun (WGS) entry which is preliminary data.</text>
</comment>
<sequence length="298" mass="31350">MATPAPGAPSAPTPPPNAAAAALDESDARRPGFSKAEMNKQAYAVAEAILRCGAILLVSGCQVRTVEDTMVRFGRTFQGVDDCNAYVTLTGIIVSVTADDDTVTKIVRIDSVSHDLWAVARTLHLAHRCEKDPMTPDQVMAEIQNIENAPLHGNRTMALAWAVGALGCAIFYGYTGPMLVTFAAVAVGALATFGAGLLSDRLLPNPYVGIIVQAGVATGVCVLFHRFFPTTDMESMLIPILMLLVPGMTFTNSLLDTLSGDYLSGVARLSVALLVGVSIAIGTSIVLHYSGVLTWSPS</sequence>
<feature type="transmembrane region" description="Helical" evidence="8">
    <location>
        <begin position="206"/>
        <end position="225"/>
    </location>
</feature>
<evidence type="ECO:0000256" key="7">
    <source>
        <dbReference type="SAM" id="MobiDB-lite"/>
    </source>
</evidence>
<keyword evidence="2" id="KW-1003">Cell membrane</keyword>
<evidence type="ECO:0000256" key="4">
    <source>
        <dbReference type="ARBA" id="ARBA00022989"/>
    </source>
</evidence>
<organism evidence="10 11">
    <name type="scientific">Kribbibacterium absianum</name>
    <dbReference type="NCBI Taxonomy" id="3044210"/>
    <lineage>
        <taxon>Bacteria</taxon>
        <taxon>Bacillati</taxon>
        <taxon>Actinomycetota</taxon>
        <taxon>Coriobacteriia</taxon>
        <taxon>Coriobacteriales</taxon>
        <taxon>Kribbibacteriaceae</taxon>
        <taxon>Kribbibacterium</taxon>
    </lineage>
</organism>
<dbReference type="PANTHER" id="PTHR34390:SF2">
    <property type="entry name" value="SUCCINATE TRANSPORTER SUBUNIT YJJP-RELATED"/>
    <property type="match status" value="1"/>
</dbReference>
<evidence type="ECO:0000256" key="8">
    <source>
        <dbReference type="SAM" id="Phobius"/>
    </source>
</evidence>
<dbReference type="PANTHER" id="PTHR34390">
    <property type="entry name" value="UPF0442 PROTEIN YJJB-RELATED"/>
    <property type="match status" value="1"/>
</dbReference>
<proteinExistence type="inferred from homology"/>
<keyword evidence="11" id="KW-1185">Reference proteome</keyword>
<accession>A0ABT6ZME4</accession>
<evidence type="ECO:0000259" key="9">
    <source>
        <dbReference type="Pfam" id="PF06738"/>
    </source>
</evidence>
<feature type="transmembrane region" description="Helical" evidence="8">
    <location>
        <begin position="180"/>
        <end position="199"/>
    </location>
</feature>
<comment type="subcellular location">
    <subcellularLocation>
        <location evidence="1">Cell membrane</location>
        <topology evidence="1">Multi-pass membrane protein</topology>
    </subcellularLocation>
</comment>
<comment type="similarity">
    <text evidence="6">Belongs to the ThrE exporter (TC 2.A.79) family.</text>
</comment>
<feature type="domain" description="Threonine/serine exporter-like N-terminal" evidence="9">
    <location>
        <begin position="48"/>
        <end position="287"/>
    </location>
</feature>
<reference evidence="10" key="1">
    <citation type="submission" date="2023-05" db="EMBL/GenBank/DDBJ databases">
        <title>[olsenella] sp. nov., isolated from a pig farm feces dump.</title>
        <authorList>
            <person name="Chang Y.-H."/>
        </authorList>
    </citation>
    <scope>NUCLEOTIDE SEQUENCE</scope>
    <source>
        <strain evidence="10">YH-ols2217</strain>
    </source>
</reference>